<evidence type="ECO:0000313" key="12">
    <source>
        <dbReference type="Proteomes" id="UP001158576"/>
    </source>
</evidence>
<accession>A0ABN7S7T6</accession>
<keyword evidence="7" id="KW-0539">Nucleus</keyword>
<feature type="region of interest" description="Disordered" evidence="9">
    <location>
        <begin position="531"/>
        <end position="558"/>
    </location>
</feature>
<feature type="region of interest" description="Disordered" evidence="9">
    <location>
        <begin position="449"/>
        <end position="499"/>
    </location>
</feature>
<evidence type="ECO:0000256" key="9">
    <source>
        <dbReference type="SAM" id="MobiDB-lite"/>
    </source>
</evidence>
<protein>
    <submittedName>
        <fullName evidence="11">Oidioi.mRNA.OKI2018_I69.XSR.g13753.t1.cds</fullName>
    </submittedName>
</protein>
<dbReference type="SMART" id="SM01027">
    <property type="entry name" value="Beta-Casp"/>
    <property type="match status" value="1"/>
</dbReference>
<dbReference type="SUPFAM" id="SSF56281">
    <property type="entry name" value="Metallo-hydrolase/oxidoreductase"/>
    <property type="match status" value="1"/>
</dbReference>
<feature type="region of interest" description="Disordered" evidence="9">
    <location>
        <begin position="1"/>
        <end position="24"/>
    </location>
</feature>
<dbReference type="PROSITE" id="PS50600">
    <property type="entry name" value="ULP_PROTEASE"/>
    <property type="match status" value="1"/>
</dbReference>
<keyword evidence="4" id="KW-0963">Cytoplasm</keyword>
<dbReference type="InterPro" id="IPR003653">
    <property type="entry name" value="Peptidase_C48_C"/>
</dbReference>
<evidence type="ECO:0000256" key="4">
    <source>
        <dbReference type="ARBA" id="ARBA00022490"/>
    </source>
</evidence>
<organism evidence="11 12">
    <name type="scientific">Oikopleura dioica</name>
    <name type="common">Tunicate</name>
    <dbReference type="NCBI Taxonomy" id="34765"/>
    <lineage>
        <taxon>Eukaryota</taxon>
        <taxon>Metazoa</taxon>
        <taxon>Chordata</taxon>
        <taxon>Tunicata</taxon>
        <taxon>Appendicularia</taxon>
        <taxon>Copelata</taxon>
        <taxon>Oikopleuridae</taxon>
        <taxon>Oikopleura</taxon>
    </lineage>
</organism>
<feature type="coiled-coil region" evidence="8">
    <location>
        <begin position="661"/>
        <end position="688"/>
    </location>
</feature>
<comment type="similarity">
    <text evidence="3">Belongs to the peptidase C48 family.</text>
</comment>
<dbReference type="InterPro" id="IPR036866">
    <property type="entry name" value="RibonucZ/Hydroxyglut_hydro"/>
</dbReference>
<evidence type="ECO:0000313" key="11">
    <source>
        <dbReference type="EMBL" id="CAG5094661.1"/>
    </source>
</evidence>
<dbReference type="InterPro" id="IPR027074">
    <property type="entry name" value="Integrator_9su"/>
</dbReference>
<evidence type="ECO:0000256" key="7">
    <source>
        <dbReference type="ARBA" id="ARBA00023242"/>
    </source>
</evidence>
<evidence type="ECO:0000256" key="1">
    <source>
        <dbReference type="ARBA" id="ARBA00004123"/>
    </source>
</evidence>
<name>A0ABN7S7T6_OIKDI</name>
<feature type="domain" description="Ubiquitin-like protease family profile" evidence="10">
    <location>
        <begin position="743"/>
        <end position="906"/>
    </location>
</feature>
<keyword evidence="12" id="KW-1185">Reference proteome</keyword>
<dbReference type="Proteomes" id="UP001158576">
    <property type="component" value="Chromosome XSR"/>
</dbReference>
<evidence type="ECO:0000256" key="2">
    <source>
        <dbReference type="ARBA" id="ARBA00004496"/>
    </source>
</evidence>
<comment type="subcellular location">
    <subcellularLocation>
        <location evidence="2">Cytoplasm</location>
    </subcellularLocation>
    <subcellularLocation>
        <location evidence="1">Nucleus</location>
    </subcellularLocation>
</comment>
<dbReference type="PANTHER" id="PTHR46094:SF1">
    <property type="entry name" value="INTEGRATOR COMPLEX SUBUNIT 9"/>
    <property type="match status" value="1"/>
</dbReference>
<keyword evidence="6" id="KW-0378">Hydrolase</keyword>
<evidence type="ECO:0000256" key="3">
    <source>
        <dbReference type="ARBA" id="ARBA00005234"/>
    </source>
</evidence>
<dbReference type="Pfam" id="PF02902">
    <property type="entry name" value="Peptidase_C48"/>
    <property type="match status" value="1"/>
</dbReference>
<evidence type="ECO:0000259" key="10">
    <source>
        <dbReference type="PROSITE" id="PS50600"/>
    </source>
</evidence>
<feature type="compositionally biased region" description="Basic and acidic residues" evidence="9">
    <location>
        <begin position="477"/>
        <end position="488"/>
    </location>
</feature>
<gene>
    <name evidence="11" type="ORF">OKIOD_LOCUS5311</name>
</gene>
<reference evidence="11 12" key="1">
    <citation type="submission" date="2021-04" db="EMBL/GenBank/DDBJ databases">
        <authorList>
            <person name="Bliznina A."/>
        </authorList>
    </citation>
    <scope>NUCLEOTIDE SEQUENCE [LARGE SCALE GENOMIC DNA]</scope>
</reference>
<dbReference type="EMBL" id="OU015569">
    <property type="protein sequence ID" value="CAG5094661.1"/>
    <property type="molecule type" value="Genomic_DNA"/>
</dbReference>
<evidence type="ECO:0000256" key="6">
    <source>
        <dbReference type="ARBA" id="ARBA00022801"/>
    </source>
</evidence>
<dbReference type="InterPro" id="IPR022712">
    <property type="entry name" value="Beta_Casp"/>
</dbReference>
<evidence type="ECO:0000256" key="8">
    <source>
        <dbReference type="SAM" id="Coils"/>
    </source>
</evidence>
<evidence type="ECO:0000256" key="5">
    <source>
        <dbReference type="ARBA" id="ARBA00022670"/>
    </source>
</evidence>
<keyword evidence="8" id="KW-0175">Coiled coil</keyword>
<dbReference type="Gene3D" id="3.40.50.10890">
    <property type="match status" value="1"/>
</dbReference>
<dbReference type="SUPFAM" id="SSF54001">
    <property type="entry name" value="Cysteine proteinases"/>
    <property type="match status" value="1"/>
</dbReference>
<proteinExistence type="inferred from homology"/>
<dbReference type="PANTHER" id="PTHR46094">
    <property type="entry name" value="INTEGRATOR COMPLEX SUBUNIT 9"/>
    <property type="match status" value="1"/>
</dbReference>
<sequence>MQEVENDIRSNELTGRPTGSMPGEKMAESEQIDACFSFVKAINYGEVIDLYGIATITAHSSGFCIGSCNWVIEIYDKKISYVCDHTSLKTHASRVDTNALKDSDMLIINGLKSCPGYSPDRSVNEACQTLDETIKRGGSVMFPVFPTGVMLDLLEIFIDYLSQMGRGHIPFYFISPIAKAALAHAQIYPEALSEAKQEKAALPQFPFDHDIAIEKGRLKILEDTNEGLSDNFRSPAVFFGGHPCLELGLSRKLGKDWSKNPRNRFISTEAGFPIHAFAGRMNVKHVPVDTRMTTSSAKIMIQELKPKELIICQAILLTHPKLRESIIPPRIFHPGKTHNFNSFKTFREVKMDVSAASRFGLRPAPSNPEILVGPISGTLNISNGQFRFSTDYEGTSNIEQKLWGSMTVEGLARQLKLDGFKNLEIQGRKILIGGADGRVSGFIQLEQQSGRLPISPRQKSVPPKRATPSQESADDLDLPKPKSRKMSEPETGSNLLSKVSKAVSSYCPSPGIRMRKNKRFGARSDLKEEVSWRTSSPKATKSGLVTKRSTRNPRTPMMSMSKKTLTKEDYKQLIEMHSRTLKETSSAPTLSFVDLTEDDAPSFKRIMTPTPAQRVSTRLKIIEEKESRASLAQGLKPKGSPSSSQEEAFLTQEKLFYEIQDRETGEEVARLEKELENIRLKRAAKLASREKTEAPLIDAICAKYLFTKAPAPKIPELDEDQLALVDSVWSRGRDKIVAEIAGEECKKSDLLTLRGRQWLNDLVINCYFNLIMQRAEADKELPRVFCFKTFFYPKVKQNGHKGVKRWTKKVDIFAMDRLLFPIHLGVHWTIAAALMKEKKVIYLDSMGASNEECRELILEYLRVEHEVKRGSELSPDWATESWSHQVPQQDNSSDCGVFTCKFGDYLSRGLNEFNFKAENMQTMRKAILVEIANKQLLF</sequence>
<feature type="compositionally biased region" description="Basic and acidic residues" evidence="9">
    <location>
        <begin position="1"/>
        <end position="10"/>
    </location>
</feature>
<keyword evidence="5" id="KW-0645">Protease</keyword>
<dbReference type="InterPro" id="IPR038765">
    <property type="entry name" value="Papain-like_cys_pep_sf"/>
</dbReference>
<dbReference type="Pfam" id="PF10996">
    <property type="entry name" value="Beta-Casp"/>
    <property type="match status" value="1"/>
</dbReference>
<dbReference type="Gene3D" id="3.40.395.10">
    <property type="entry name" value="Adenoviral Proteinase, Chain A"/>
    <property type="match status" value="1"/>
</dbReference>
<feature type="compositionally biased region" description="Polar residues" evidence="9">
    <location>
        <begin position="490"/>
        <end position="499"/>
    </location>
</feature>